<evidence type="ECO:0000256" key="6">
    <source>
        <dbReference type="PIRSR" id="PIRSR625705-1"/>
    </source>
</evidence>
<dbReference type="GO" id="GO:0005975">
    <property type="term" value="P:carbohydrate metabolic process"/>
    <property type="evidence" value="ECO:0007669"/>
    <property type="project" value="InterPro"/>
</dbReference>
<dbReference type="InterPro" id="IPR029018">
    <property type="entry name" value="Hex-like_dom2"/>
</dbReference>
<dbReference type="InterPro" id="IPR015883">
    <property type="entry name" value="Glyco_hydro_20_cat"/>
</dbReference>
<evidence type="ECO:0000256" key="2">
    <source>
        <dbReference type="ARBA" id="ARBA00006285"/>
    </source>
</evidence>
<keyword evidence="10" id="KW-1185">Reference proteome</keyword>
<dbReference type="Proteomes" id="UP000245647">
    <property type="component" value="Unassembled WGS sequence"/>
</dbReference>
<dbReference type="GO" id="GO:0016020">
    <property type="term" value="C:membrane"/>
    <property type="evidence" value="ECO:0007669"/>
    <property type="project" value="TreeGrafter"/>
</dbReference>
<keyword evidence="5" id="KW-0326">Glycosidase</keyword>
<protein>
    <recommendedName>
        <fullName evidence="3">beta-N-acetylhexosaminidase</fullName>
        <ecNumber evidence="3">3.2.1.52</ecNumber>
    </recommendedName>
</protein>
<reference evidence="9 10" key="1">
    <citation type="submission" date="2018-04" db="EMBL/GenBank/DDBJ databases">
        <title>Pedobacter chongqingensis sp. nov., isolated from a rottenly hemp rope.</title>
        <authorList>
            <person name="Cai Y."/>
        </authorList>
    </citation>
    <scope>NUCLEOTIDE SEQUENCE [LARGE SCALE GENOMIC DNA]</scope>
    <source>
        <strain evidence="9 10">FJ4-8</strain>
    </source>
</reference>
<dbReference type="Pfam" id="PF02838">
    <property type="entry name" value="Glyco_hydro_20b"/>
    <property type="match status" value="1"/>
</dbReference>
<dbReference type="GO" id="GO:0004563">
    <property type="term" value="F:beta-N-acetylhexosaminidase activity"/>
    <property type="evidence" value="ECO:0007669"/>
    <property type="project" value="UniProtKB-EC"/>
</dbReference>
<dbReference type="AlphaFoldDB" id="A0A2U2PJ86"/>
<sequence length="833" mass="94659">MILIRSLFILIVLLVTETVTAAGQSSVSIVPLPVHVRKNGKNFPLRSGADYEQYLFANEHPAFKGLYTGIRNQDPVFDKLCRRLGLLKQDTGKEGYELLIDNERIVLVANTAQGLFYGKQSLKQLLRSARNNRLEGMHIIDTPALKYRGVMDDISRGPVPSKEYMKYQIRRMSELKLNMLCYYTEHIVLTKKHPEFAPPAAGISIDEWKEIEAYAKAHYIELVPNFQSLGHAEKVLQNPKYRHLAESNTMYSPVKAETIQFMNDIYDEMCPAFGSSFFHVNCDETFDLGRGPSKKLADSIGAGKVYANYVNQLADILRRNNKRMMMWGDVALQHPEIISLLPRDAVMMTWEYGDKASFSSWIDPFVSSRLDYMVCTGVLNSLRLFPDYGQAIPNIRNFTREGAQKGAMGVLNTVWDDGGLHSFDRDWYGVAYGAEHSWNPNSRDLSDFDKRLSAGIYRGEGMALFNAIHLLTEMAAIPVLENMNELVFWKTIIPERGKTVSYSVSGWEEVHEMCLRVDSSLKSGKPVYYSREYAALQFVSDEYKYLSQARLKLAEASEFYSDACRLQKDNRAEAQRVLEKARTNIINCQAAFKILKKDFEYIWNQENRPYWIDFATDPFNKVAGDYEDLIKSFDRSAEYFSRHLPLSAPTDIRLDISPLAGDYFTYWLISPPFSSGTGNNFNSDYLKRMGGERNAAPFPGFSFSDESGKNIKWMKYSSPLSDIVPLNEALDSKKQSVAYAFCTIEAPSDMSVTVNLGACRDIELICNGLSVFKKQGNKSMLVDEFECGLNLKAGKNRILVKTQGDIDGWGFSFRIKDQKISSSKNRYRLVSKS</sequence>
<feature type="domain" description="Glycoside hydrolase family 20 catalytic" evidence="7">
    <location>
        <begin position="146"/>
        <end position="354"/>
    </location>
</feature>
<evidence type="ECO:0000313" key="9">
    <source>
        <dbReference type="EMBL" id="PWG81466.1"/>
    </source>
</evidence>
<dbReference type="RefSeq" id="WP_109414950.1">
    <property type="nucleotide sequence ID" value="NZ_QEAS01000004.1"/>
</dbReference>
<dbReference type="OrthoDB" id="9810898at2"/>
<dbReference type="InterPro" id="IPR025705">
    <property type="entry name" value="Beta_hexosaminidase_sua/sub"/>
</dbReference>
<name>A0A2U2PJ86_9SPHI</name>
<dbReference type="EMBL" id="QEAS01000004">
    <property type="protein sequence ID" value="PWG81466.1"/>
    <property type="molecule type" value="Genomic_DNA"/>
</dbReference>
<dbReference type="SUPFAM" id="SSF51445">
    <property type="entry name" value="(Trans)glycosidases"/>
    <property type="match status" value="1"/>
</dbReference>
<comment type="similarity">
    <text evidence="2">Belongs to the glycosyl hydrolase 20 family.</text>
</comment>
<dbReference type="PRINTS" id="PR00738">
    <property type="entry name" value="GLHYDRLASE20"/>
</dbReference>
<dbReference type="Gene3D" id="3.20.20.80">
    <property type="entry name" value="Glycosidases"/>
    <property type="match status" value="1"/>
</dbReference>
<dbReference type="PANTHER" id="PTHR22600">
    <property type="entry name" value="BETA-HEXOSAMINIDASE"/>
    <property type="match status" value="1"/>
</dbReference>
<evidence type="ECO:0000259" key="8">
    <source>
        <dbReference type="Pfam" id="PF02838"/>
    </source>
</evidence>
<dbReference type="Gene3D" id="3.30.379.10">
    <property type="entry name" value="Chitobiase/beta-hexosaminidase domain 2-like"/>
    <property type="match status" value="1"/>
</dbReference>
<evidence type="ECO:0000256" key="5">
    <source>
        <dbReference type="ARBA" id="ARBA00023295"/>
    </source>
</evidence>
<dbReference type="InterPro" id="IPR015882">
    <property type="entry name" value="HEX_bac_N"/>
</dbReference>
<feature type="domain" description="Beta-hexosaminidase bacterial type N-terminal" evidence="8">
    <location>
        <begin position="79"/>
        <end position="141"/>
    </location>
</feature>
<evidence type="ECO:0000256" key="4">
    <source>
        <dbReference type="ARBA" id="ARBA00022801"/>
    </source>
</evidence>
<proteinExistence type="inferred from homology"/>
<evidence type="ECO:0000259" key="7">
    <source>
        <dbReference type="Pfam" id="PF00728"/>
    </source>
</evidence>
<dbReference type="GO" id="GO:0030203">
    <property type="term" value="P:glycosaminoglycan metabolic process"/>
    <property type="evidence" value="ECO:0007669"/>
    <property type="project" value="TreeGrafter"/>
</dbReference>
<dbReference type="InterPro" id="IPR017853">
    <property type="entry name" value="GH"/>
</dbReference>
<evidence type="ECO:0000256" key="1">
    <source>
        <dbReference type="ARBA" id="ARBA00001231"/>
    </source>
</evidence>
<dbReference type="SUPFAM" id="SSF55545">
    <property type="entry name" value="beta-N-acetylhexosaminidase-like domain"/>
    <property type="match status" value="1"/>
</dbReference>
<keyword evidence="4" id="KW-0378">Hydrolase</keyword>
<dbReference type="Pfam" id="PF00728">
    <property type="entry name" value="Glyco_hydro_20"/>
    <property type="match status" value="1"/>
</dbReference>
<comment type="catalytic activity">
    <reaction evidence="1">
        <text>Hydrolysis of terminal non-reducing N-acetyl-D-hexosamine residues in N-acetyl-beta-D-hexosaminides.</text>
        <dbReference type="EC" id="3.2.1.52"/>
    </reaction>
</comment>
<evidence type="ECO:0000313" key="10">
    <source>
        <dbReference type="Proteomes" id="UP000245647"/>
    </source>
</evidence>
<comment type="caution">
    <text evidence="9">The sequence shown here is derived from an EMBL/GenBank/DDBJ whole genome shotgun (WGS) entry which is preliminary data.</text>
</comment>
<feature type="active site" description="Proton donor" evidence="6">
    <location>
        <position position="284"/>
    </location>
</feature>
<gene>
    <name evidence="9" type="ORF">DDR33_06440</name>
</gene>
<accession>A0A2U2PJ86</accession>
<dbReference type="PANTHER" id="PTHR22600:SF57">
    <property type="entry name" value="BETA-N-ACETYLHEXOSAMINIDASE"/>
    <property type="match status" value="1"/>
</dbReference>
<evidence type="ECO:0000256" key="3">
    <source>
        <dbReference type="ARBA" id="ARBA00012663"/>
    </source>
</evidence>
<dbReference type="EC" id="3.2.1.52" evidence="3"/>
<organism evidence="9 10">
    <name type="scientific">Pararcticibacter amylolyticus</name>
    <dbReference type="NCBI Taxonomy" id="2173175"/>
    <lineage>
        <taxon>Bacteria</taxon>
        <taxon>Pseudomonadati</taxon>
        <taxon>Bacteroidota</taxon>
        <taxon>Sphingobacteriia</taxon>
        <taxon>Sphingobacteriales</taxon>
        <taxon>Sphingobacteriaceae</taxon>
        <taxon>Pararcticibacter</taxon>
    </lineage>
</organism>